<evidence type="ECO:0000313" key="2">
    <source>
        <dbReference type="EMBL" id="CAJ0932483.1"/>
    </source>
</evidence>
<proteinExistence type="predicted"/>
<dbReference type="Proteomes" id="UP001176940">
    <property type="component" value="Unassembled WGS sequence"/>
</dbReference>
<dbReference type="EMBL" id="CAUEEQ010008560">
    <property type="protein sequence ID" value="CAJ0932483.1"/>
    <property type="molecule type" value="Genomic_DNA"/>
</dbReference>
<gene>
    <name evidence="2" type="ORF">RIMI_LOCUS5103091</name>
</gene>
<reference evidence="2" key="1">
    <citation type="submission" date="2023-07" db="EMBL/GenBank/DDBJ databases">
        <authorList>
            <person name="Stuckert A."/>
        </authorList>
    </citation>
    <scope>NUCLEOTIDE SEQUENCE</scope>
</reference>
<organism evidence="2 3">
    <name type="scientific">Ranitomeya imitator</name>
    <name type="common">mimic poison frog</name>
    <dbReference type="NCBI Taxonomy" id="111125"/>
    <lineage>
        <taxon>Eukaryota</taxon>
        <taxon>Metazoa</taxon>
        <taxon>Chordata</taxon>
        <taxon>Craniata</taxon>
        <taxon>Vertebrata</taxon>
        <taxon>Euteleostomi</taxon>
        <taxon>Amphibia</taxon>
        <taxon>Batrachia</taxon>
        <taxon>Anura</taxon>
        <taxon>Neobatrachia</taxon>
        <taxon>Hyloidea</taxon>
        <taxon>Dendrobatidae</taxon>
        <taxon>Dendrobatinae</taxon>
        <taxon>Ranitomeya</taxon>
    </lineage>
</organism>
<keyword evidence="3" id="KW-1185">Reference proteome</keyword>
<comment type="caution">
    <text evidence="2">The sequence shown here is derived from an EMBL/GenBank/DDBJ whole genome shotgun (WGS) entry which is preliminary data.</text>
</comment>
<evidence type="ECO:0000313" key="3">
    <source>
        <dbReference type="Proteomes" id="UP001176940"/>
    </source>
</evidence>
<evidence type="ECO:0000256" key="1">
    <source>
        <dbReference type="SAM" id="MobiDB-lite"/>
    </source>
</evidence>
<accession>A0ABN9L7U1</accession>
<feature type="region of interest" description="Disordered" evidence="1">
    <location>
        <begin position="78"/>
        <end position="108"/>
    </location>
</feature>
<protein>
    <submittedName>
        <fullName evidence="2">Uncharacterized protein</fullName>
    </submittedName>
</protein>
<name>A0ABN9L7U1_9NEOB</name>
<sequence length="108" mass="12682">MVAPVVDEIENLHIQIEKEKAINKSLAASTWRVSAKIYLRRRIISLEFLENCKNLRRKSSLYNSSENLKLNELEHEKKQLQKAHDHVKDKAERMEELEKESPTGREAE</sequence>